<feature type="region of interest" description="Disordered" evidence="11">
    <location>
        <begin position="218"/>
        <end position="431"/>
    </location>
</feature>
<feature type="compositionally biased region" description="Acidic residues" evidence="11">
    <location>
        <begin position="536"/>
        <end position="559"/>
    </location>
</feature>
<dbReference type="Pfam" id="PF26545">
    <property type="entry name" value="Mdm34_N"/>
    <property type="match status" value="1"/>
</dbReference>
<feature type="region of interest" description="Disordered" evidence="11">
    <location>
        <begin position="465"/>
        <end position="565"/>
    </location>
</feature>
<feature type="domain" description="SMP-LTD" evidence="12">
    <location>
        <begin position="1"/>
        <end position="205"/>
    </location>
</feature>
<feature type="compositionally biased region" description="Polar residues" evidence="11">
    <location>
        <begin position="704"/>
        <end position="717"/>
    </location>
</feature>
<feature type="compositionally biased region" description="Low complexity" evidence="11">
    <location>
        <begin position="851"/>
        <end position="872"/>
    </location>
</feature>
<dbReference type="InterPro" id="IPR027536">
    <property type="entry name" value="MDM34"/>
</dbReference>
<evidence type="ECO:0000256" key="10">
    <source>
        <dbReference type="HAMAP-Rule" id="MF_03105"/>
    </source>
</evidence>
<name>A0A8X7T2Y6_9BASI</name>
<dbReference type="CDD" id="cd21673">
    <property type="entry name" value="SMP_Mdm34"/>
    <property type="match status" value="1"/>
</dbReference>
<feature type="region of interest" description="Disordered" evidence="11">
    <location>
        <begin position="589"/>
        <end position="674"/>
    </location>
</feature>
<keyword evidence="8 10" id="KW-0496">Mitochondrion</keyword>
<feature type="compositionally biased region" description="Low complexity" evidence="11">
    <location>
        <begin position="241"/>
        <end position="251"/>
    </location>
</feature>
<feature type="region of interest" description="Disordered" evidence="11">
    <location>
        <begin position="696"/>
        <end position="717"/>
    </location>
</feature>
<protein>
    <recommendedName>
        <fullName evidence="10">Mitochondrial distribution and morphology protein 34</fullName>
    </recommendedName>
</protein>
<feature type="compositionally biased region" description="Low complexity" evidence="11">
    <location>
        <begin position="350"/>
        <end position="381"/>
    </location>
</feature>
<feature type="compositionally biased region" description="Acidic residues" evidence="11">
    <location>
        <begin position="1019"/>
        <end position="1032"/>
    </location>
</feature>
<feature type="compositionally biased region" description="Polar residues" evidence="11">
    <location>
        <begin position="308"/>
        <end position="319"/>
    </location>
</feature>
<keyword evidence="5 10" id="KW-1000">Mitochondrion outer membrane</keyword>
<feature type="compositionally biased region" description="Polar residues" evidence="11">
    <location>
        <begin position="647"/>
        <end position="657"/>
    </location>
</feature>
<comment type="similarity">
    <text evidence="10">Belongs to the MDM34 family.</text>
</comment>
<feature type="compositionally biased region" description="Low complexity" evidence="11">
    <location>
        <begin position="1058"/>
        <end position="1078"/>
    </location>
</feature>
<keyword evidence="6" id="KW-0445">Lipid transport</keyword>
<evidence type="ECO:0000256" key="8">
    <source>
        <dbReference type="ARBA" id="ARBA00023128"/>
    </source>
</evidence>
<comment type="function">
    <text evidence="10">Component of the ERMES/MDM complex, which serves as a molecular tether to connect the endoplasmic reticulum (ER) and mitochondria. Components of this complex are involved in the control of mitochondrial shape and protein biogenesis, and function in nonvesicular lipid trafficking between the ER and mitochondria. MDM34 is required for the interaction of the ER-resident membrane protein MMM1 and the outer mitochondrial membrane-resident beta-barrel protein MDM10.</text>
</comment>
<accession>A0A8X7T2Y6</accession>
<keyword evidence="14" id="KW-1185">Reference proteome</keyword>
<dbReference type="PANTHER" id="PTHR28185:SF1">
    <property type="entry name" value="MITOCHONDRIAL DISTRIBUTION AND MORPHOLOGY PROTEIN 34"/>
    <property type="match status" value="1"/>
</dbReference>
<reference evidence="13" key="1">
    <citation type="submission" date="2016-04" db="EMBL/GenBank/DDBJ databases">
        <authorList>
            <person name="Nguyen H.D."/>
            <person name="Samba Siva P."/>
            <person name="Cullis J."/>
            <person name="Levesque C.A."/>
            <person name="Hambleton S."/>
        </authorList>
    </citation>
    <scope>NUCLEOTIDE SEQUENCE</scope>
    <source>
        <strain evidence="13">DAOMC 236422</strain>
    </source>
</reference>
<evidence type="ECO:0000256" key="1">
    <source>
        <dbReference type="ARBA" id="ARBA00004370"/>
    </source>
</evidence>
<feature type="region of interest" description="Disordered" evidence="11">
    <location>
        <begin position="998"/>
        <end position="1138"/>
    </location>
</feature>
<feature type="compositionally biased region" description="Low complexity" evidence="11">
    <location>
        <begin position="262"/>
        <end position="277"/>
    </location>
</feature>
<feature type="compositionally biased region" description="Low complexity" evidence="11">
    <location>
        <begin position="770"/>
        <end position="811"/>
    </location>
</feature>
<evidence type="ECO:0000259" key="12">
    <source>
        <dbReference type="PROSITE" id="PS51847"/>
    </source>
</evidence>
<feature type="compositionally biased region" description="Low complexity" evidence="11">
    <location>
        <begin position="218"/>
        <end position="234"/>
    </location>
</feature>
<dbReference type="GO" id="GO:0032865">
    <property type="term" value="C:ERMES complex"/>
    <property type="evidence" value="ECO:0007669"/>
    <property type="project" value="UniProtKB-UniRule"/>
</dbReference>
<dbReference type="AlphaFoldDB" id="A0A8X7T2Y6"/>
<keyword evidence="7" id="KW-0446">Lipid-binding</keyword>
<feature type="compositionally biased region" description="Polar residues" evidence="11">
    <location>
        <begin position="665"/>
        <end position="674"/>
    </location>
</feature>
<feature type="compositionally biased region" description="Polar residues" evidence="11">
    <location>
        <begin position="838"/>
        <end position="850"/>
    </location>
</feature>
<dbReference type="EMBL" id="LWDG02000320">
    <property type="protein sequence ID" value="KAE8266549.1"/>
    <property type="molecule type" value="Genomic_DNA"/>
</dbReference>
<comment type="domain">
    <text evidence="10">Lacks alpha-helical transmembrane segments, suggesting that it resides in the membrane via beta-sheet conformations similar to those predicted for other outer membrane proteins and porin.</text>
</comment>
<dbReference type="GO" id="GO:1990456">
    <property type="term" value="P:mitochondrion-endoplasmic reticulum membrane tethering"/>
    <property type="evidence" value="ECO:0007669"/>
    <property type="project" value="TreeGrafter"/>
</dbReference>
<feature type="compositionally biased region" description="Acidic residues" evidence="11">
    <location>
        <begin position="469"/>
        <end position="491"/>
    </location>
</feature>
<dbReference type="Proteomes" id="UP000078113">
    <property type="component" value="Unassembled WGS sequence"/>
</dbReference>
<dbReference type="PANTHER" id="PTHR28185">
    <property type="entry name" value="MITOCHONDRIAL DISTRIBUTION AND MORPHOLOGY PROTEIN 34"/>
    <property type="match status" value="1"/>
</dbReference>
<evidence type="ECO:0000256" key="9">
    <source>
        <dbReference type="ARBA" id="ARBA00023136"/>
    </source>
</evidence>
<dbReference type="GO" id="GO:0007005">
    <property type="term" value="P:mitochondrion organization"/>
    <property type="evidence" value="ECO:0007669"/>
    <property type="project" value="InterPro"/>
</dbReference>
<dbReference type="InterPro" id="IPR058825">
    <property type="entry name" value="MDM34_N"/>
</dbReference>
<comment type="subunit">
    <text evidence="10">Component of the ER-mitochondria encounter structure (ERMES) or MDM complex, composed of MMM1, MDM10, MDM12 and MDM34.</text>
</comment>
<dbReference type="GO" id="GO:0008289">
    <property type="term" value="F:lipid binding"/>
    <property type="evidence" value="ECO:0007669"/>
    <property type="project" value="UniProtKB-KW"/>
</dbReference>
<organism evidence="13 14">
    <name type="scientific">Tilletia walkeri</name>
    <dbReference type="NCBI Taxonomy" id="117179"/>
    <lineage>
        <taxon>Eukaryota</taxon>
        <taxon>Fungi</taxon>
        <taxon>Dikarya</taxon>
        <taxon>Basidiomycota</taxon>
        <taxon>Ustilaginomycotina</taxon>
        <taxon>Exobasidiomycetes</taxon>
        <taxon>Tilletiales</taxon>
        <taxon>Tilletiaceae</taxon>
        <taxon>Tilletia</taxon>
    </lineage>
</organism>
<comment type="caution">
    <text evidence="13">The sequence shown here is derived from an EMBL/GenBank/DDBJ whole genome shotgun (WGS) entry which is preliminary data.</text>
</comment>
<feature type="region of interest" description="Disordered" evidence="11">
    <location>
        <begin position="831"/>
        <end position="959"/>
    </location>
</feature>
<keyword evidence="9 10" id="KW-0472">Membrane</keyword>
<sequence>MSFRFEWPEFGPEFHAHAAGMLNSALNKGPRPKVIADDIRVKELNMGTIPPELDILEIGDLTTDRFRGIFRLTYHGDAHLILSTKVQANPLSRPPAKPELSIFRSNTTSNAASASRGILFAASPLIVPMHLRLSHVRLRAIVVLVVSKSKGVTLVFKNDPLESVDVSSTFDGVAVIQKYLQQEIEGQLREMFREDLPGIIHRLSQSWLARSRDAAATATASNPNSASAASAPVAGVHPLRPSAAPAASASATNGAKHQYAHSTTAYQSPAAPAASQAKKAHSAVPPPPPGSGLAVPTPSRPRTRKRSQGTPNVSASASRTAVGVLSSSPSTLPPQSPLRHNSFGFGVAGPAARNSVSPSRRRSSASGRPVPSAPGQTTQTQRRPTLDRSKSTSHAAAARTTTAASFVLPDADEQSSQTLRDIEEYDPTYGLRPDEVDLDRSLFKSGFSGLGRLLQNGHDGLGGLHALADEDEDVPSEIESELEDEDEDEVGDWTGDGDAVYDSLDDGLHMDGSFPHRNGREAYPPHLSPPDSLDNSAEEDEGLQAAEQEADDDDDDDIDPFVSSAFGSEAASNTFGYFSLDFASQSRTIFDKKTRPSSAAVTPDGAAGGTIRQRRVSATSAHWSRVEGTAARGINEDASASGRKSLRTPQSKSSAVPTRNPIPTHRNNADYNSFNGHALASQDARREEQYDYRGFPAPARYQDGFSSPSALSDRISSPSRMSVARSLSGVGMGISSGLGVAVGLGSAGSYHNNNNSSGGRSTPGIHHHLASAAAASVSSPSIAGSMRSRGSGPGAANGRSPSSSSSLAPRPRIYHVASRVQVPVLDEEGEARHHHGNVGNNGSAVASSSFGGQSSATRSSRTRGAQQQLGPLSQGGGSRGAGTVRASNKSTRTGGAGTAGTRTIRAPPSMGSSKGLDMPRWGESNGVDAEDEEQGDQHATLRARPGASAATKMSSAQRGAMPVFDQQLAWQGQEQSAWRYHDDVDDLTRNRGVDRAAYWNGGVSDDYDEDDDLGRVSDLDDEDDEEDDDVDELGGAYRSRRNNHQLNGSNSNSQLDEGSTLSPSGSRSGTGSSILSGTNGTGGSSSEQNSLTTLEPTPMDPRSSEFKRQLYREQYQVQTDDVSDDDFGRGRSPAGARG</sequence>
<keyword evidence="2" id="KW-0813">Transport</keyword>
<feature type="compositionally biased region" description="Polar residues" evidence="11">
    <location>
        <begin position="1044"/>
        <end position="1057"/>
    </location>
</feature>
<dbReference type="HAMAP" id="MF_03105">
    <property type="entry name" value="Mdm34"/>
    <property type="match status" value="1"/>
</dbReference>
<reference evidence="13" key="2">
    <citation type="journal article" date="2019" name="IMA Fungus">
        <title>Genome sequencing and comparison of five Tilletia species to identify candidate genes for the detection of regulated species infecting wheat.</title>
        <authorList>
            <person name="Nguyen H.D.T."/>
            <person name="Sultana T."/>
            <person name="Kesanakurti P."/>
            <person name="Hambleton S."/>
        </authorList>
    </citation>
    <scope>NUCLEOTIDE SEQUENCE</scope>
    <source>
        <strain evidence="13">DAOMC 236422</strain>
    </source>
</reference>
<evidence type="ECO:0000256" key="7">
    <source>
        <dbReference type="ARBA" id="ARBA00023121"/>
    </source>
</evidence>
<feature type="compositionally biased region" description="Low complexity" evidence="11">
    <location>
        <begin position="392"/>
        <end position="405"/>
    </location>
</feature>
<evidence type="ECO:0000256" key="3">
    <source>
        <dbReference type="ARBA" id="ARBA00022452"/>
    </source>
</evidence>
<dbReference type="GO" id="GO:0015914">
    <property type="term" value="P:phospholipid transport"/>
    <property type="evidence" value="ECO:0007669"/>
    <property type="project" value="TreeGrafter"/>
</dbReference>
<evidence type="ECO:0000313" key="14">
    <source>
        <dbReference type="Proteomes" id="UP000078113"/>
    </source>
</evidence>
<evidence type="ECO:0000256" key="2">
    <source>
        <dbReference type="ARBA" id="ARBA00022448"/>
    </source>
</evidence>
<keyword evidence="3 10" id="KW-1134">Transmembrane beta strand</keyword>
<keyword evidence="4 10" id="KW-0812">Transmembrane</keyword>
<evidence type="ECO:0000256" key="5">
    <source>
        <dbReference type="ARBA" id="ARBA00022787"/>
    </source>
</evidence>
<dbReference type="PROSITE" id="PS51847">
    <property type="entry name" value="SMP"/>
    <property type="match status" value="1"/>
</dbReference>
<feature type="compositionally biased region" description="Basic and acidic residues" evidence="11">
    <location>
        <begin position="1102"/>
        <end position="1111"/>
    </location>
</feature>
<gene>
    <name evidence="10" type="primary">MDM34</name>
    <name evidence="13" type="ORF">A4X09_0g5798</name>
</gene>
<proteinExistence type="inferred from homology"/>
<comment type="subcellular location">
    <subcellularLocation>
        <location evidence="1">Membrane</location>
    </subcellularLocation>
    <subcellularLocation>
        <location evidence="10">Mitochondrion outer membrane</location>
        <topology evidence="10">Multi-pass membrane protein</topology>
    </subcellularLocation>
    <text evidence="10">The ERMES/MDM complex localizes to a few discrete foci (around 10 per single cell), that represent mitochondria-endoplasmic reticulum junctions. These foci are often found next to mtDNA nucleoids.</text>
</comment>
<evidence type="ECO:0000313" key="13">
    <source>
        <dbReference type="EMBL" id="KAE8266549.1"/>
    </source>
</evidence>
<feature type="region of interest" description="Disordered" evidence="11">
    <location>
        <begin position="770"/>
        <end position="812"/>
    </location>
</feature>
<evidence type="ECO:0000256" key="4">
    <source>
        <dbReference type="ARBA" id="ARBA00022692"/>
    </source>
</evidence>
<dbReference type="InterPro" id="IPR031468">
    <property type="entry name" value="SMP_LBD"/>
</dbReference>
<evidence type="ECO:0000256" key="6">
    <source>
        <dbReference type="ARBA" id="ARBA00023055"/>
    </source>
</evidence>
<evidence type="ECO:0000256" key="11">
    <source>
        <dbReference type="SAM" id="MobiDB-lite"/>
    </source>
</evidence>